<sequence length="78" mass="8719">MTTPHDPYDHDPKAALWAISQYSGDNSGSCVRVAHFDNGDVWLGDDKHLDRPHLAFRPDEWAAFVKSIKNGDPNFPAV</sequence>
<comment type="caution">
    <text evidence="2">The sequence shown here is derived from an EMBL/GenBank/DDBJ whole genome shotgun (WGS) entry which is preliminary data.</text>
</comment>
<evidence type="ECO:0000313" key="2">
    <source>
        <dbReference type="EMBL" id="GAA1400820.1"/>
    </source>
</evidence>
<reference evidence="3" key="1">
    <citation type="journal article" date="2019" name="Int. J. Syst. Evol. Microbiol.">
        <title>The Global Catalogue of Microorganisms (GCM) 10K type strain sequencing project: providing services to taxonomists for standard genome sequencing and annotation.</title>
        <authorList>
            <consortium name="The Broad Institute Genomics Platform"/>
            <consortium name="The Broad Institute Genome Sequencing Center for Infectious Disease"/>
            <person name="Wu L."/>
            <person name="Ma J."/>
        </authorList>
    </citation>
    <scope>NUCLEOTIDE SEQUENCE [LARGE SCALE GENOMIC DNA]</scope>
    <source>
        <strain evidence="3">JCM 12393</strain>
    </source>
</reference>
<proteinExistence type="predicted"/>
<evidence type="ECO:0000313" key="3">
    <source>
        <dbReference type="Proteomes" id="UP001499863"/>
    </source>
</evidence>
<dbReference type="Proteomes" id="UP001499863">
    <property type="component" value="Unassembled WGS sequence"/>
</dbReference>
<evidence type="ECO:0000259" key="1">
    <source>
        <dbReference type="Pfam" id="PF04149"/>
    </source>
</evidence>
<accession>A0ABP4IWR4</accession>
<dbReference type="Pfam" id="PF04149">
    <property type="entry name" value="DUF397"/>
    <property type="match status" value="1"/>
</dbReference>
<feature type="domain" description="DUF397" evidence="1">
    <location>
        <begin position="17"/>
        <end position="69"/>
    </location>
</feature>
<dbReference type="EMBL" id="BAAAKJ010000229">
    <property type="protein sequence ID" value="GAA1400820.1"/>
    <property type="molecule type" value="Genomic_DNA"/>
</dbReference>
<dbReference type="InterPro" id="IPR007278">
    <property type="entry name" value="DUF397"/>
</dbReference>
<keyword evidence="3" id="KW-1185">Reference proteome</keyword>
<gene>
    <name evidence="2" type="ORF">GCM10009639_42400</name>
</gene>
<name>A0ABP4IWR4_9ACTN</name>
<protein>
    <recommendedName>
        <fullName evidence="1">DUF397 domain-containing protein</fullName>
    </recommendedName>
</protein>
<organism evidence="2 3">
    <name type="scientific">Kitasatospora putterlickiae</name>
    <dbReference type="NCBI Taxonomy" id="221725"/>
    <lineage>
        <taxon>Bacteria</taxon>
        <taxon>Bacillati</taxon>
        <taxon>Actinomycetota</taxon>
        <taxon>Actinomycetes</taxon>
        <taxon>Kitasatosporales</taxon>
        <taxon>Streptomycetaceae</taxon>
        <taxon>Kitasatospora</taxon>
    </lineage>
</organism>
<dbReference type="RefSeq" id="WP_344338173.1">
    <property type="nucleotide sequence ID" value="NZ_BAAAKJ010000229.1"/>
</dbReference>